<dbReference type="Pfam" id="PF07905">
    <property type="entry name" value="PucR"/>
    <property type="match status" value="1"/>
</dbReference>
<dbReference type="Pfam" id="PF17853">
    <property type="entry name" value="GGDEF_2"/>
    <property type="match status" value="1"/>
</dbReference>
<proteinExistence type="inferred from homology"/>
<feature type="domain" description="CdaR GGDEF-like" evidence="4">
    <location>
        <begin position="296"/>
        <end position="434"/>
    </location>
</feature>
<dbReference type="PANTHER" id="PTHR33744:SF1">
    <property type="entry name" value="DNA-BINDING TRANSCRIPTIONAL ACTIVATOR ADER"/>
    <property type="match status" value="1"/>
</dbReference>
<evidence type="ECO:0000313" key="5">
    <source>
        <dbReference type="EMBL" id="OIJ18073.1"/>
    </source>
</evidence>
<comment type="similarity">
    <text evidence="1">Belongs to the CdaR family.</text>
</comment>
<dbReference type="Gene3D" id="1.10.10.2840">
    <property type="entry name" value="PucR C-terminal helix-turn-helix domain"/>
    <property type="match status" value="1"/>
</dbReference>
<keyword evidence="7" id="KW-1185">Reference proteome</keyword>
<dbReference type="InterPro" id="IPR042070">
    <property type="entry name" value="PucR_C-HTH_sf"/>
</dbReference>
<evidence type="ECO:0000259" key="4">
    <source>
        <dbReference type="Pfam" id="PF17853"/>
    </source>
</evidence>
<dbReference type="EMBL" id="MLQS01000017">
    <property type="protein sequence ID" value="OIJ19552.1"/>
    <property type="molecule type" value="Genomic_DNA"/>
</dbReference>
<evidence type="ECO:0000313" key="7">
    <source>
        <dbReference type="Proteomes" id="UP000180057"/>
    </source>
</evidence>
<dbReference type="RefSeq" id="WP_071389691.1">
    <property type="nucleotide sequence ID" value="NZ_MLQS01000017.1"/>
</dbReference>
<dbReference type="OrthoDB" id="142218at2"/>
<protein>
    <submittedName>
        <fullName evidence="5">PucR family transcriptional regulator</fullName>
    </submittedName>
</protein>
<evidence type="ECO:0000259" key="2">
    <source>
        <dbReference type="Pfam" id="PF07905"/>
    </source>
</evidence>
<evidence type="ECO:0000256" key="1">
    <source>
        <dbReference type="ARBA" id="ARBA00006754"/>
    </source>
</evidence>
<dbReference type="Proteomes" id="UP000180057">
    <property type="component" value="Unassembled WGS sequence"/>
</dbReference>
<dbReference type="EMBL" id="MLQS01000030">
    <property type="protein sequence ID" value="OIJ18073.1"/>
    <property type="molecule type" value="Genomic_DNA"/>
</dbReference>
<reference evidence="5 7" key="1">
    <citation type="submission" date="2016-10" db="EMBL/GenBank/DDBJ databases">
        <title>Draft genome sequences of four alkaliphilic bacteria belonging to the Anaerobacillus genus.</title>
        <authorList>
            <person name="Bassil N.M."/>
            <person name="Lloyd J.R."/>
        </authorList>
    </citation>
    <scope>NUCLEOTIDE SEQUENCE [LARGE SCALE GENOMIC DNA]</scope>
    <source>
        <strain evidence="5 7">DSM 22531</strain>
    </source>
</reference>
<dbReference type="InterPro" id="IPR025736">
    <property type="entry name" value="PucR_C-HTH_dom"/>
</dbReference>
<gene>
    <name evidence="6" type="ORF">BKP45_10755</name>
    <name evidence="5" type="ORF">BKP45_16470</name>
</gene>
<feature type="domain" description="Purine catabolism PurC-like" evidence="2">
    <location>
        <begin position="5"/>
        <end position="122"/>
    </location>
</feature>
<feature type="domain" description="PucR C-terminal helix-turn-helix" evidence="3">
    <location>
        <begin position="486"/>
        <end position="543"/>
    </location>
</feature>
<dbReference type="InterPro" id="IPR012914">
    <property type="entry name" value="PucR_dom"/>
</dbReference>
<accession>A0A1S2M0S8</accession>
<dbReference type="AlphaFoldDB" id="A0A1S2M0S8"/>
<evidence type="ECO:0000313" key="6">
    <source>
        <dbReference type="EMBL" id="OIJ19552.1"/>
    </source>
</evidence>
<sequence>MKLVEVLALPTFKEAKVVAGHHNLANVVQSVNLMDAPDIIHYLNQGQLLLTTAYSIKNNPVALIELVKQMSEQGCAALGLKTKRYIEEIPEEVITEANERNFPIIELPLHYSLGEMLTEALSGILKERTEELNYALSIHREFTDIVISGGGLTNVINSLSSILDVSVILLNTRLEIMASSKDIDREAFFSVYKYIHDITNQEQINQFKVLTLPLDDTTSEYKQFSLYPIQTTNQQKGYVVILGTSLKQQYSSLLAVEQAANVISFEFMRLHAIEQQSRRLKNEFFSDLVDGVIATEEEIINRGKIYTIDKSLQYICITCKLDQLNQIELEKHSLKAEKKIHSQRDLIYDLLDTVLIKQLGNSILFTKGDIFSILVGFEFYNETIEKEVFEIINQTQQDMLQTSNISLSFGISNYAENVRDISISYKEAVEALRIGYRENEEGFIKTYRTKELTELLKTIPSQKLKEFYKSTLKELAYPEDKEKQDLVQTLSCFLNNNCQISETAKSMYIHRNTVIYRIKKCEDIIGRDLKSADETLRLRISFLLKSILV</sequence>
<dbReference type="InterPro" id="IPR041522">
    <property type="entry name" value="CdaR_GGDEF"/>
</dbReference>
<name>A0A1S2M0S8_9BACI</name>
<dbReference type="STRING" id="472963.BKP45_10755"/>
<dbReference type="Pfam" id="PF13556">
    <property type="entry name" value="HTH_30"/>
    <property type="match status" value="1"/>
</dbReference>
<organism evidence="5 7">
    <name type="scientific">Anaerobacillus alkalidiazotrophicus</name>
    <dbReference type="NCBI Taxonomy" id="472963"/>
    <lineage>
        <taxon>Bacteria</taxon>
        <taxon>Bacillati</taxon>
        <taxon>Bacillota</taxon>
        <taxon>Bacilli</taxon>
        <taxon>Bacillales</taxon>
        <taxon>Bacillaceae</taxon>
        <taxon>Anaerobacillus</taxon>
    </lineage>
</organism>
<dbReference type="InterPro" id="IPR051448">
    <property type="entry name" value="CdaR-like_regulators"/>
</dbReference>
<dbReference type="PANTHER" id="PTHR33744">
    <property type="entry name" value="CARBOHYDRATE DIACID REGULATOR"/>
    <property type="match status" value="1"/>
</dbReference>
<comment type="caution">
    <text evidence="5">The sequence shown here is derived from an EMBL/GenBank/DDBJ whole genome shotgun (WGS) entry which is preliminary data.</text>
</comment>
<evidence type="ECO:0000259" key="3">
    <source>
        <dbReference type="Pfam" id="PF13556"/>
    </source>
</evidence>